<accession>A0A9D5HVX9</accession>
<feature type="compositionally biased region" description="Low complexity" evidence="1">
    <location>
        <begin position="156"/>
        <end position="166"/>
    </location>
</feature>
<protein>
    <submittedName>
        <fullName evidence="2">Uncharacterized protein</fullName>
    </submittedName>
</protein>
<comment type="caution">
    <text evidence="2">The sequence shown here is derived from an EMBL/GenBank/DDBJ whole genome shotgun (WGS) entry which is preliminary data.</text>
</comment>
<proteinExistence type="predicted"/>
<feature type="compositionally biased region" description="Basic and acidic residues" evidence="1">
    <location>
        <begin position="26"/>
        <end position="41"/>
    </location>
</feature>
<gene>
    <name evidence="2" type="ORF">OJ253_3737</name>
</gene>
<organism evidence="2">
    <name type="scientific">Cryptosporidium canis</name>
    <dbReference type="NCBI Taxonomy" id="195482"/>
    <lineage>
        <taxon>Eukaryota</taxon>
        <taxon>Sar</taxon>
        <taxon>Alveolata</taxon>
        <taxon>Apicomplexa</taxon>
        <taxon>Conoidasida</taxon>
        <taxon>Coccidia</taxon>
        <taxon>Eucoccidiorida</taxon>
        <taxon>Eimeriorina</taxon>
        <taxon>Cryptosporidiidae</taxon>
        <taxon>Cryptosporidium</taxon>
    </lineage>
</organism>
<feature type="region of interest" description="Disordered" evidence="1">
    <location>
        <begin position="1"/>
        <end position="41"/>
    </location>
</feature>
<feature type="region of interest" description="Disordered" evidence="1">
    <location>
        <begin position="144"/>
        <end position="179"/>
    </location>
</feature>
<dbReference type="AlphaFoldDB" id="A0A9D5HVX9"/>
<sequence length="179" mass="19768">MISENAQVESTRSAILPGGQVPGPEEASRGPSEEVKELSKLIGKEKSELQELRARREGQLRELELRISGQILELRESRSGAEGGIEAKIKDHIHRMETLELSRSAEIDIHREDQFEEVSKSLNGLTQKVECLRKKRKSMAALLKEELAGDRDGDLQDQQTGDGQADPRAAGARLPGHGK</sequence>
<dbReference type="Proteomes" id="UP001067231">
    <property type="component" value="Unassembled WGS sequence"/>
</dbReference>
<feature type="compositionally biased region" description="Basic and acidic residues" evidence="1">
    <location>
        <begin position="144"/>
        <end position="154"/>
    </location>
</feature>
<feature type="compositionally biased region" description="Polar residues" evidence="1">
    <location>
        <begin position="1"/>
        <end position="13"/>
    </location>
</feature>
<dbReference type="EMBL" id="JAPCXC010000158">
    <property type="protein sequence ID" value="KAJ1604329.1"/>
    <property type="molecule type" value="Genomic_DNA"/>
</dbReference>
<name>A0A9D5HVX9_9CRYT</name>
<evidence type="ECO:0000313" key="2">
    <source>
        <dbReference type="EMBL" id="KAJ1604329.1"/>
    </source>
</evidence>
<evidence type="ECO:0000256" key="1">
    <source>
        <dbReference type="SAM" id="MobiDB-lite"/>
    </source>
</evidence>
<reference evidence="2" key="1">
    <citation type="submission" date="2022-10" db="EMBL/GenBank/DDBJ databases">
        <title>Adaptive evolution leads to modifications in subtelomeric GC content in a zoonotic Cryptosporidium species.</title>
        <authorList>
            <person name="Li J."/>
            <person name="Feng Y."/>
            <person name="Xiao L."/>
        </authorList>
    </citation>
    <scope>NUCLEOTIDE SEQUENCE</scope>
    <source>
        <strain evidence="2">33844</strain>
    </source>
</reference>
<dbReference type="OrthoDB" id="343995at2759"/>